<evidence type="ECO:0000256" key="1">
    <source>
        <dbReference type="SAM" id="MobiDB-lite"/>
    </source>
</evidence>
<organism evidence="2">
    <name type="scientific">uncultured Gemmatimonadota bacterium</name>
    <dbReference type="NCBI Taxonomy" id="203437"/>
    <lineage>
        <taxon>Bacteria</taxon>
        <taxon>Pseudomonadati</taxon>
        <taxon>Gemmatimonadota</taxon>
        <taxon>environmental samples</taxon>
    </lineage>
</organism>
<dbReference type="EMBL" id="CADCTW010000124">
    <property type="protein sequence ID" value="CAA9332213.1"/>
    <property type="molecule type" value="Genomic_DNA"/>
</dbReference>
<proteinExistence type="predicted"/>
<name>A0A6J4LG02_9BACT</name>
<feature type="compositionally biased region" description="Basic and acidic residues" evidence="1">
    <location>
        <begin position="1"/>
        <end position="14"/>
    </location>
</feature>
<feature type="non-terminal residue" evidence="2">
    <location>
        <position position="223"/>
    </location>
</feature>
<protein>
    <submittedName>
        <fullName evidence="2">Uncharacterized protein</fullName>
    </submittedName>
</protein>
<evidence type="ECO:0000313" key="2">
    <source>
        <dbReference type="EMBL" id="CAA9332213.1"/>
    </source>
</evidence>
<feature type="compositionally biased region" description="Low complexity" evidence="1">
    <location>
        <begin position="82"/>
        <end position="102"/>
    </location>
</feature>
<sequence length="223" mass="24125">ELSRCRAPPRDRRPQPRHPRPAARPGGLRQRVRPDAGDRVRLRRPHLPQSHPPDDDRRAAHGLAGRRVARPGRVRARGRGGAPHPRSAPRAQPVAGGALRARAGGDGGRRVAERAGPLPRRGRHAALRGGRVAGVARRHRELPGGGGRLRGAARPGRRRCLGRRLGAGRSRHRRPGNGRGVRRARPVRLRHRGPAAHRSAVRALRGRGAAQRAGDAGTVWGTL</sequence>
<feature type="compositionally biased region" description="Low complexity" evidence="1">
    <location>
        <begin position="201"/>
        <end position="217"/>
    </location>
</feature>
<gene>
    <name evidence="2" type="ORF">AVDCRST_MAG68-2483</name>
</gene>
<feature type="region of interest" description="Disordered" evidence="1">
    <location>
        <begin position="191"/>
        <end position="223"/>
    </location>
</feature>
<accession>A0A6J4LG02</accession>
<feature type="non-terminal residue" evidence="2">
    <location>
        <position position="1"/>
    </location>
</feature>
<reference evidence="2" key="1">
    <citation type="submission" date="2020-02" db="EMBL/GenBank/DDBJ databases">
        <authorList>
            <person name="Meier V. D."/>
        </authorList>
    </citation>
    <scope>NUCLEOTIDE SEQUENCE</scope>
    <source>
        <strain evidence="2">AVDCRST_MAG68</strain>
    </source>
</reference>
<feature type="region of interest" description="Disordered" evidence="1">
    <location>
        <begin position="1"/>
        <end position="131"/>
    </location>
</feature>
<feature type="compositionally biased region" description="Basic residues" evidence="1">
    <location>
        <begin position="67"/>
        <end position="78"/>
    </location>
</feature>
<dbReference type="AlphaFoldDB" id="A0A6J4LG02"/>